<evidence type="ECO:0000313" key="3">
    <source>
        <dbReference type="Proteomes" id="UP000015102"/>
    </source>
</evidence>
<dbReference type="HOGENOM" id="CLU_1167017_0_0_1"/>
<proteinExistence type="predicted"/>
<dbReference type="AlphaFoldDB" id="T1GMS9"/>
<feature type="region of interest" description="Disordered" evidence="1">
    <location>
        <begin position="1"/>
        <end position="33"/>
    </location>
</feature>
<accession>T1GMS9</accession>
<dbReference type="PANTHER" id="PTHR21174:SF0">
    <property type="entry name" value="HD PHOSPHOHYDROLASE FAMILY PROTEIN-RELATED"/>
    <property type="match status" value="1"/>
</dbReference>
<dbReference type="EMBL" id="CAQQ02038212">
    <property type="status" value="NOT_ANNOTATED_CDS"/>
    <property type="molecule type" value="Genomic_DNA"/>
</dbReference>
<evidence type="ECO:0000313" key="2">
    <source>
        <dbReference type="EnsemblMetazoa" id="MESCA004861-PA"/>
    </source>
</evidence>
<feature type="compositionally biased region" description="Basic residues" evidence="1">
    <location>
        <begin position="21"/>
        <end position="33"/>
    </location>
</feature>
<feature type="region of interest" description="Disordered" evidence="1">
    <location>
        <begin position="46"/>
        <end position="66"/>
    </location>
</feature>
<feature type="compositionally biased region" description="Polar residues" evidence="1">
    <location>
        <begin position="9"/>
        <end position="19"/>
    </location>
</feature>
<reference evidence="3" key="1">
    <citation type="submission" date="2013-02" db="EMBL/GenBank/DDBJ databases">
        <authorList>
            <person name="Hughes D."/>
        </authorList>
    </citation>
    <scope>NUCLEOTIDE SEQUENCE</scope>
    <source>
        <strain>Durham</strain>
        <strain evidence="3">NC isolate 2 -- Noor lab</strain>
    </source>
</reference>
<reference evidence="2" key="2">
    <citation type="submission" date="2015-06" db="UniProtKB">
        <authorList>
            <consortium name="EnsemblMetazoa"/>
        </authorList>
    </citation>
    <scope>IDENTIFICATION</scope>
</reference>
<organism evidence="2 3">
    <name type="scientific">Megaselia scalaris</name>
    <name type="common">Humpbacked fly</name>
    <name type="synonym">Phora scalaris</name>
    <dbReference type="NCBI Taxonomy" id="36166"/>
    <lineage>
        <taxon>Eukaryota</taxon>
        <taxon>Metazoa</taxon>
        <taxon>Ecdysozoa</taxon>
        <taxon>Arthropoda</taxon>
        <taxon>Hexapoda</taxon>
        <taxon>Insecta</taxon>
        <taxon>Pterygota</taxon>
        <taxon>Neoptera</taxon>
        <taxon>Endopterygota</taxon>
        <taxon>Diptera</taxon>
        <taxon>Brachycera</taxon>
        <taxon>Muscomorpha</taxon>
        <taxon>Platypezoidea</taxon>
        <taxon>Phoridae</taxon>
        <taxon>Megaseliini</taxon>
        <taxon>Megaselia</taxon>
    </lineage>
</organism>
<dbReference type="EnsemblMetazoa" id="MESCA004861-RA">
    <property type="protein sequence ID" value="MESCA004861-PA"/>
    <property type="gene ID" value="MESCA004861"/>
</dbReference>
<sequence>MGKFKKILSKTTSPKSNVTGIRKRVKKRRGHRKIFASRSLGNEAQETSLEGSLKNPQPCCSKDISRSKSSSKVLRLSKNKMKFLQEAIAKKWLDQIKSKMTSESQRHYHNWDNFIDSKYKFVENLENVCVILAIFFQYYEFDVRRNCVEENCRAFQEFAQESNLKDDVLIKKTKKLLGDVSIDIQNGYDDDFDLLQDLNLTVLGASEDKYRVYTELLRKEYNHLDDKAYKDMRLKVRT</sequence>
<name>T1GMS9_MEGSC</name>
<dbReference type="Proteomes" id="UP000015102">
    <property type="component" value="Unassembled WGS sequence"/>
</dbReference>
<dbReference type="PANTHER" id="PTHR21174">
    <property type="match status" value="1"/>
</dbReference>
<keyword evidence="3" id="KW-1185">Reference proteome</keyword>
<evidence type="ECO:0000256" key="1">
    <source>
        <dbReference type="SAM" id="MobiDB-lite"/>
    </source>
</evidence>
<dbReference type="InterPro" id="IPR009218">
    <property type="entry name" value="HD_phosphohydro"/>
</dbReference>
<protein>
    <submittedName>
        <fullName evidence="2">Uncharacterized protein</fullName>
    </submittedName>
</protein>